<name>A0ABY9JQW4_9ACTN</name>
<feature type="transmembrane region" description="Helical" evidence="2">
    <location>
        <begin position="108"/>
        <end position="129"/>
    </location>
</feature>
<keyword evidence="2" id="KW-0472">Membrane</keyword>
<evidence type="ECO:0000313" key="4">
    <source>
        <dbReference type="Proteomes" id="UP001224433"/>
    </source>
</evidence>
<protein>
    <recommendedName>
        <fullName evidence="5">DUF2637 domain-containing protein</fullName>
    </recommendedName>
</protein>
<feature type="transmembrane region" description="Helical" evidence="2">
    <location>
        <begin position="47"/>
        <end position="69"/>
    </location>
</feature>
<feature type="region of interest" description="Disordered" evidence="1">
    <location>
        <begin position="368"/>
        <end position="399"/>
    </location>
</feature>
<reference evidence="3 4" key="1">
    <citation type="submission" date="2023-03" db="EMBL/GenBank/DDBJ databases">
        <title>Isolation and description of six Streptomyces strains from soil environments, able to metabolize different microbial glucans.</title>
        <authorList>
            <person name="Widen T."/>
            <person name="Larsbrink J."/>
        </authorList>
    </citation>
    <scope>NUCLEOTIDE SEQUENCE [LARGE SCALE GENOMIC DNA]</scope>
    <source>
        <strain evidence="3 4">Alt3</strain>
        <plasmid evidence="3 4">unnamed1</plasmid>
    </source>
</reference>
<keyword evidence="2" id="KW-0812">Transmembrane</keyword>
<proteinExistence type="predicted"/>
<evidence type="ECO:0000256" key="1">
    <source>
        <dbReference type="SAM" id="MobiDB-lite"/>
    </source>
</evidence>
<accession>A0ABY9JQW4</accession>
<keyword evidence="3" id="KW-0614">Plasmid</keyword>
<keyword evidence="4" id="KW-1185">Reference proteome</keyword>
<feature type="compositionally biased region" description="Acidic residues" evidence="1">
    <location>
        <begin position="387"/>
        <end position="399"/>
    </location>
</feature>
<dbReference type="RefSeq" id="WP_306105265.1">
    <property type="nucleotide sequence ID" value="NZ_CP120984.1"/>
</dbReference>
<feature type="region of interest" description="Disordered" evidence="1">
    <location>
        <begin position="260"/>
        <end position="287"/>
    </location>
</feature>
<dbReference type="EMBL" id="CP120984">
    <property type="protein sequence ID" value="WLQ69189.1"/>
    <property type="molecule type" value="Genomic_DNA"/>
</dbReference>
<dbReference type="Proteomes" id="UP001224433">
    <property type="component" value="Plasmid unnamed1"/>
</dbReference>
<feature type="transmembrane region" description="Helical" evidence="2">
    <location>
        <begin position="81"/>
        <end position="102"/>
    </location>
</feature>
<gene>
    <name evidence="3" type="ORF">P8A20_37235</name>
</gene>
<evidence type="ECO:0000313" key="3">
    <source>
        <dbReference type="EMBL" id="WLQ69189.1"/>
    </source>
</evidence>
<keyword evidence="2" id="KW-1133">Transmembrane helix</keyword>
<evidence type="ECO:0000256" key="2">
    <source>
        <dbReference type="SAM" id="Phobius"/>
    </source>
</evidence>
<geneLocation type="plasmid" evidence="3 4">
    <name>unnamed1</name>
</geneLocation>
<feature type="transmembrane region" description="Helical" evidence="2">
    <location>
        <begin position="16"/>
        <end position="35"/>
    </location>
</feature>
<organism evidence="3 4">
    <name type="scientific">Streptomyces glycanivorans</name>
    <dbReference type="NCBI Taxonomy" id="3033808"/>
    <lineage>
        <taxon>Bacteria</taxon>
        <taxon>Bacillati</taxon>
        <taxon>Actinomycetota</taxon>
        <taxon>Actinomycetes</taxon>
        <taxon>Kitasatosporales</taxon>
        <taxon>Streptomycetaceae</taxon>
        <taxon>Streptomyces</taxon>
    </lineage>
</organism>
<sequence length="399" mass="41967">MGMPDIPERLRQPRGAVLAGLSVITLAVAILSVAVTYDILEPAFGAWAVPTVGALDTLWVIFQVTEILAGNNRPRAKRVQAAGLTLTLINAAIPTTHLILAARSGAPFDLAVVITPVAIIATKGAWWWALPSLGRPVSETTRGKLATKRQDVADRLEEMEAEAAHRIEMLGLATTLETQVAEAETAYRVAILKAQQTMTEKLHGQAMTTEKTVAEKALPASVAAIRLPVLEEWTPTAPALPGTPGGTLELLAADGVTQVSEGAAGTGTPGGTPEDDGGTPGGTPEDAAVTPEEQAARAAALADLAAVAGVPVPEPGEPLSDGQLDVALRHLRYVDDPPQSYRQARDEFRDLGFVGSERRVRRAWAELMEKEEEAAGPQTDRDGGAEQTEDEDTSEDAGA</sequence>
<evidence type="ECO:0008006" key="5">
    <source>
        <dbReference type="Google" id="ProtNLM"/>
    </source>
</evidence>